<keyword evidence="3" id="KW-1185">Reference proteome</keyword>
<dbReference type="OrthoDB" id="10510319at2759"/>
<feature type="region of interest" description="Disordered" evidence="1">
    <location>
        <begin position="66"/>
        <end position="122"/>
    </location>
</feature>
<protein>
    <submittedName>
        <fullName evidence="2">Uncharacterized protein</fullName>
    </submittedName>
</protein>
<dbReference type="Proteomes" id="UP000765507">
    <property type="component" value="Unassembled WGS sequence"/>
</dbReference>
<gene>
    <name evidence="2" type="ORF">G0U57_005582</name>
</gene>
<reference evidence="2 3" key="1">
    <citation type="journal article" date="2020" name="G3 (Bethesda)">
        <title>Draft Genome of the Common Snapping Turtle, Chelydra serpentina, a Model for Phenotypic Plasticity in Reptiles.</title>
        <authorList>
            <person name="Das D."/>
            <person name="Singh S.K."/>
            <person name="Bierstedt J."/>
            <person name="Erickson A."/>
            <person name="Galli G.L.J."/>
            <person name="Crossley D.A. 2nd"/>
            <person name="Rhen T."/>
        </authorList>
    </citation>
    <scope>NUCLEOTIDE SEQUENCE [LARGE SCALE GENOMIC DNA]</scope>
    <source>
        <strain evidence="2">KW</strain>
    </source>
</reference>
<evidence type="ECO:0000313" key="3">
    <source>
        <dbReference type="Proteomes" id="UP000765507"/>
    </source>
</evidence>
<name>A0A8T1RZK2_CHESE</name>
<accession>A0A8T1RZK2</accession>
<proteinExistence type="predicted"/>
<evidence type="ECO:0000313" key="2">
    <source>
        <dbReference type="EMBL" id="KAG6921723.1"/>
    </source>
</evidence>
<comment type="caution">
    <text evidence="2">The sequence shown here is derived from an EMBL/GenBank/DDBJ whole genome shotgun (WGS) entry which is preliminary data.</text>
</comment>
<sequence>MFSELMKSYSTERAQQNAWRQTMAESMKVLNERDERRQEHDEMRQDAILKLMGEQTDMLRSLVQLQERQQEQSPPLQPRITACTPPQVPYPSHPDAQEHRGEAPGTQPLHPRGLPKQQKAGI</sequence>
<organism evidence="2 3">
    <name type="scientific">Chelydra serpentina</name>
    <name type="common">Snapping turtle</name>
    <name type="synonym">Testudo serpentina</name>
    <dbReference type="NCBI Taxonomy" id="8475"/>
    <lineage>
        <taxon>Eukaryota</taxon>
        <taxon>Metazoa</taxon>
        <taxon>Chordata</taxon>
        <taxon>Craniata</taxon>
        <taxon>Vertebrata</taxon>
        <taxon>Euteleostomi</taxon>
        <taxon>Archelosauria</taxon>
        <taxon>Testudinata</taxon>
        <taxon>Testudines</taxon>
        <taxon>Cryptodira</taxon>
        <taxon>Durocryptodira</taxon>
        <taxon>Americhelydia</taxon>
        <taxon>Chelydroidea</taxon>
        <taxon>Chelydridae</taxon>
        <taxon>Chelydra</taxon>
    </lineage>
</organism>
<evidence type="ECO:0000256" key="1">
    <source>
        <dbReference type="SAM" id="MobiDB-lite"/>
    </source>
</evidence>
<dbReference type="AlphaFoldDB" id="A0A8T1RZK2"/>
<dbReference type="EMBL" id="JAHGAV010001760">
    <property type="protein sequence ID" value="KAG6921723.1"/>
    <property type="molecule type" value="Genomic_DNA"/>
</dbReference>